<organism evidence="2 3">
    <name type="scientific">Giardia intestinalis (strain P15)</name>
    <name type="common">Giardia lamblia</name>
    <dbReference type="NCBI Taxonomy" id="658858"/>
    <lineage>
        <taxon>Eukaryota</taxon>
        <taxon>Metamonada</taxon>
        <taxon>Diplomonadida</taxon>
        <taxon>Hexamitidae</taxon>
        <taxon>Giardiinae</taxon>
        <taxon>Giardia</taxon>
    </lineage>
</organism>
<dbReference type="OMA" id="ANGICTR"/>
<dbReference type="EMBL" id="ACVC01000194">
    <property type="protein sequence ID" value="EFO62052.1"/>
    <property type="molecule type" value="Genomic_DNA"/>
</dbReference>
<dbReference type="AlphaFoldDB" id="E1F5Y9"/>
<dbReference type="Proteomes" id="UP000008974">
    <property type="component" value="Unassembled WGS sequence"/>
</dbReference>
<protein>
    <submittedName>
        <fullName evidence="2">VSP</fullName>
    </submittedName>
</protein>
<name>E1F5Y9_GIAIA</name>
<dbReference type="OrthoDB" id="10257656at2759"/>
<dbReference type="SUPFAM" id="SSF57184">
    <property type="entry name" value="Growth factor receptor domain"/>
    <property type="match status" value="1"/>
</dbReference>
<gene>
    <name evidence="2" type="ORF">GLP15_1888</name>
</gene>
<dbReference type="VEuPathDB" id="GiardiaDB:GLP15_1888"/>
<comment type="caution">
    <text evidence="2">The sequence shown here is derived from an EMBL/GenBank/DDBJ whole genome shotgun (WGS) entry which is preliminary data.</text>
</comment>
<evidence type="ECO:0000313" key="3">
    <source>
        <dbReference type="Proteomes" id="UP000008974"/>
    </source>
</evidence>
<keyword evidence="1" id="KW-1133">Transmembrane helix</keyword>
<accession>E1F5Y9</accession>
<dbReference type="InterPro" id="IPR005127">
    <property type="entry name" value="Giardia_VSP"/>
</dbReference>
<dbReference type="PANTHER" id="PTHR23275:SF100">
    <property type="entry name" value="EGF-LIKE DOMAIN-CONTAINING PROTEIN"/>
    <property type="match status" value="1"/>
</dbReference>
<dbReference type="InterPro" id="IPR009030">
    <property type="entry name" value="Growth_fac_rcpt_cys_sf"/>
</dbReference>
<keyword evidence="1" id="KW-0472">Membrane</keyword>
<dbReference type="InterPro" id="IPR052798">
    <property type="entry name" value="Giardia_VSA"/>
</dbReference>
<evidence type="ECO:0000256" key="1">
    <source>
        <dbReference type="SAM" id="Phobius"/>
    </source>
</evidence>
<dbReference type="PANTHER" id="PTHR23275">
    <property type="entry name" value="CABRIOLET.-RELATED"/>
    <property type="match status" value="1"/>
</dbReference>
<feature type="transmembrane region" description="Helical" evidence="1">
    <location>
        <begin position="466"/>
        <end position="490"/>
    </location>
</feature>
<dbReference type="Pfam" id="PF03302">
    <property type="entry name" value="VSP"/>
    <property type="match status" value="1"/>
</dbReference>
<keyword evidence="1" id="KW-0812">Transmembrane</keyword>
<proteinExistence type="predicted"/>
<evidence type="ECO:0000313" key="2">
    <source>
        <dbReference type="EMBL" id="EFO62052.1"/>
    </source>
</evidence>
<sequence length="495" mass="51758">MDKQSKECKACSTAIPGYTACTYEDSIGGPKCSDYGSKTVRDELDGTTTCVDETECKKDKTHFYEASKCVQCGDNTKQGVQNCKLCTAKNTCETRVDGYKVNGNTCEACTGNCAECGTVGQIDTCTKCMPGYFLKSSSAKICVLCDAQTDRILGCTECTSDIGSLKCTKCKPNYKQSGEPGDLTCTKVCEDKTVCGDTAGACDAMIINSDGSALYYCSNCVGAGYGPINGKCTNTLVSNTCANGICTRCTNDYFLYMGGCYQATTQPGSYMCSTAPNGFCTTSVGQYFKIPGDVATHPSVLACGNPVGTIAGDKAYVLDCTACTAPQAPAVNAMAVAVCNTCDKTKKPNQDGSGCTLCTVAECKSCITDDVCEVCENSKKPNKACNACYACSIADCSHCSADNRCEVCADGGKRPSLDGTQCITCDIDRCTRCSAEDVCGECEAGYAPKDRKCEPGSTGLSLSTGAIAGIAVAVIIVVGGLVGFLCWWFICRGKA</sequence>
<reference evidence="2 3" key="1">
    <citation type="journal article" date="2010" name="BMC Genomics">
        <title>Genome analysis and comparative genomics of a Giardia intestinalis assemblage E isolate.</title>
        <authorList>
            <person name="Jerlstrom-Hultqvist J."/>
            <person name="Franzen O."/>
            <person name="Ankarklev J."/>
            <person name="Xu F."/>
            <person name="Nohynkova E."/>
            <person name="Andersson J.O."/>
            <person name="Svard S.G."/>
            <person name="Andersson B."/>
        </authorList>
    </citation>
    <scope>NUCLEOTIDE SEQUENCE [LARGE SCALE GENOMIC DNA]</scope>
    <source>
        <strain evidence="2 3">P15</strain>
    </source>
</reference>